<keyword evidence="5" id="KW-0460">Magnesium</keyword>
<gene>
    <name evidence="5" type="primary">dut</name>
    <name evidence="7" type="ORF">FBQ73_16300</name>
</gene>
<reference evidence="7 8" key="1">
    <citation type="submission" date="2019-05" db="EMBL/GenBank/DDBJ databases">
        <authorList>
            <person name="Zhou X."/>
        </authorList>
    </citation>
    <scope>NUCLEOTIDE SEQUENCE [LARGE SCALE GENOMIC DNA]</scope>
    <source>
        <strain evidence="7 8">DSM 432</strain>
    </source>
</reference>
<dbReference type="EMBL" id="VAUP01000035">
    <property type="protein sequence ID" value="TLX41685.1"/>
    <property type="molecule type" value="Genomic_DNA"/>
</dbReference>
<protein>
    <recommendedName>
        <fullName evidence="5">Deoxyuridine 5'-triphosphate nucleotidohydrolase</fullName>
        <shortName evidence="5">dUTPase</shortName>
        <ecNumber evidence="5">3.6.1.23</ecNumber>
    </recommendedName>
    <alternativeName>
        <fullName evidence="5">dUTP pyrophosphatase</fullName>
    </alternativeName>
</protein>
<dbReference type="EC" id="3.6.1.23" evidence="5"/>
<evidence type="ECO:0000256" key="2">
    <source>
        <dbReference type="ARBA" id="ARBA00022801"/>
    </source>
</evidence>
<dbReference type="CDD" id="cd07557">
    <property type="entry name" value="trimeric_dUTPase"/>
    <property type="match status" value="1"/>
</dbReference>
<dbReference type="GeneID" id="95775015"/>
<keyword evidence="5" id="KW-0479">Metal-binding</keyword>
<keyword evidence="3 5" id="KW-0546">Nucleotide metabolism</keyword>
<dbReference type="Proteomes" id="UP000305131">
    <property type="component" value="Unassembled WGS sequence"/>
</dbReference>
<evidence type="ECO:0000256" key="1">
    <source>
        <dbReference type="ARBA" id="ARBA00006581"/>
    </source>
</evidence>
<feature type="binding site" evidence="5">
    <location>
        <position position="89"/>
    </location>
    <ligand>
        <name>substrate</name>
    </ligand>
</feature>
<comment type="function">
    <text evidence="5">This enzyme is involved in nucleotide metabolism: it produces dUMP, the immediate precursor of thymidine nucleotides and it decreases the intracellular concentration of dUTP so that uracil cannot be incorporated into DNA.</text>
</comment>
<dbReference type="NCBIfam" id="TIGR00576">
    <property type="entry name" value="dut"/>
    <property type="match status" value="1"/>
</dbReference>
<feature type="domain" description="dUTPase-like" evidence="6">
    <location>
        <begin position="23"/>
        <end position="155"/>
    </location>
</feature>
<dbReference type="SUPFAM" id="SSF51283">
    <property type="entry name" value="dUTPase-like"/>
    <property type="match status" value="1"/>
</dbReference>
<feature type="binding site" evidence="5">
    <location>
        <begin position="76"/>
        <end position="78"/>
    </location>
    <ligand>
        <name>substrate</name>
    </ligand>
</feature>
<comment type="pathway">
    <text evidence="5">Pyrimidine metabolism; dUMP biosynthesis; dUMP from dCTP (dUTP route): step 2/2.</text>
</comment>
<dbReference type="InterPro" id="IPR008181">
    <property type="entry name" value="dUTPase"/>
</dbReference>
<dbReference type="GO" id="GO:0006226">
    <property type="term" value="P:dUMP biosynthetic process"/>
    <property type="evidence" value="ECO:0007669"/>
    <property type="project" value="UniProtKB-UniRule"/>
</dbReference>
<dbReference type="NCBIfam" id="NF001862">
    <property type="entry name" value="PRK00601.1"/>
    <property type="match status" value="1"/>
</dbReference>
<evidence type="ECO:0000256" key="4">
    <source>
        <dbReference type="ARBA" id="ARBA00047686"/>
    </source>
</evidence>
<evidence type="ECO:0000256" key="3">
    <source>
        <dbReference type="ARBA" id="ARBA00023080"/>
    </source>
</evidence>
<dbReference type="PANTHER" id="PTHR11241:SF0">
    <property type="entry name" value="DEOXYURIDINE 5'-TRIPHOSPHATE NUCLEOTIDOHYDROLASE"/>
    <property type="match status" value="1"/>
</dbReference>
<dbReference type="Pfam" id="PF00692">
    <property type="entry name" value="dUTPase"/>
    <property type="match status" value="1"/>
</dbReference>
<evidence type="ECO:0000313" key="7">
    <source>
        <dbReference type="EMBL" id="TLX41685.1"/>
    </source>
</evidence>
<comment type="similarity">
    <text evidence="1 5">Belongs to the dUTPase family.</text>
</comment>
<dbReference type="InterPro" id="IPR036157">
    <property type="entry name" value="dUTPase-like_sf"/>
</dbReference>
<accession>A0A6C1KBP8</accession>
<dbReference type="OrthoDB" id="9809956at2"/>
<keyword evidence="2 5" id="KW-0378">Hydrolase</keyword>
<comment type="caution">
    <text evidence="5">Lacks conserved residue(s) required for the propagation of feature annotation.</text>
</comment>
<dbReference type="RefSeq" id="WP_138400552.1">
    <property type="nucleotide sequence ID" value="NZ_JBAFVI010000005.1"/>
</dbReference>
<proteinExistence type="inferred from homology"/>
<dbReference type="GO" id="GO:0004170">
    <property type="term" value="F:dUTP diphosphatase activity"/>
    <property type="evidence" value="ECO:0007669"/>
    <property type="project" value="UniProtKB-UniRule"/>
</dbReference>
<dbReference type="GO" id="GO:0000287">
    <property type="term" value="F:magnesium ion binding"/>
    <property type="evidence" value="ECO:0007669"/>
    <property type="project" value="UniProtKB-UniRule"/>
</dbReference>
<sequence length="163" mass="17120">MSHAQPPRPSVRIQRLPHGEGLPLPAYATEGAAGLDLSSALPEEAPLILLPGAFAAVPTGFAIALPEGFEAQVRPRSGLARKHGVSVLNTPGTIDWDYRGELLVLLINHGPEPFTVTRGMRIAQMVVAPVTQIMLEESGDLSETARGSGGFGSTGFGATFLKK</sequence>
<organism evidence="7 8">
    <name type="scientific">Xanthobacter autotrophicus</name>
    <dbReference type="NCBI Taxonomy" id="280"/>
    <lineage>
        <taxon>Bacteria</taxon>
        <taxon>Pseudomonadati</taxon>
        <taxon>Pseudomonadota</taxon>
        <taxon>Alphaproteobacteria</taxon>
        <taxon>Hyphomicrobiales</taxon>
        <taxon>Xanthobacteraceae</taxon>
        <taxon>Xanthobacter</taxon>
    </lineage>
</organism>
<evidence type="ECO:0000256" key="5">
    <source>
        <dbReference type="HAMAP-Rule" id="MF_00116"/>
    </source>
</evidence>
<evidence type="ECO:0000259" key="6">
    <source>
        <dbReference type="Pfam" id="PF00692"/>
    </source>
</evidence>
<dbReference type="PANTHER" id="PTHR11241">
    <property type="entry name" value="DEOXYURIDINE 5'-TRIPHOSPHATE NUCLEOTIDOHYDROLASE"/>
    <property type="match status" value="1"/>
</dbReference>
<name>A0A6C1KBP8_XANAU</name>
<feature type="binding site" evidence="5">
    <location>
        <begin position="93"/>
        <end position="95"/>
    </location>
    <ligand>
        <name>substrate</name>
    </ligand>
</feature>
<dbReference type="AlphaFoldDB" id="A0A6C1KBP8"/>
<comment type="catalytic activity">
    <reaction evidence="4 5">
        <text>dUTP + H2O = dUMP + diphosphate + H(+)</text>
        <dbReference type="Rhea" id="RHEA:10248"/>
        <dbReference type="ChEBI" id="CHEBI:15377"/>
        <dbReference type="ChEBI" id="CHEBI:15378"/>
        <dbReference type="ChEBI" id="CHEBI:33019"/>
        <dbReference type="ChEBI" id="CHEBI:61555"/>
        <dbReference type="ChEBI" id="CHEBI:246422"/>
        <dbReference type="EC" id="3.6.1.23"/>
    </reaction>
</comment>
<comment type="cofactor">
    <cofactor evidence="5">
        <name>Mg(2+)</name>
        <dbReference type="ChEBI" id="CHEBI:18420"/>
    </cofactor>
</comment>
<dbReference type="InterPro" id="IPR033704">
    <property type="entry name" value="dUTPase_trimeric"/>
</dbReference>
<dbReference type="GO" id="GO:0046081">
    <property type="term" value="P:dUTP catabolic process"/>
    <property type="evidence" value="ECO:0007669"/>
    <property type="project" value="InterPro"/>
</dbReference>
<dbReference type="HAMAP" id="MF_00116">
    <property type="entry name" value="dUTPase_bact"/>
    <property type="match status" value="1"/>
</dbReference>
<dbReference type="UniPathway" id="UPA00610">
    <property type="reaction ID" value="UER00666"/>
</dbReference>
<dbReference type="InterPro" id="IPR029054">
    <property type="entry name" value="dUTPase-like"/>
</dbReference>
<dbReference type="Gene3D" id="2.70.40.10">
    <property type="match status" value="1"/>
</dbReference>
<evidence type="ECO:0000313" key="8">
    <source>
        <dbReference type="Proteomes" id="UP000305131"/>
    </source>
</evidence>
<comment type="caution">
    <text evidence="7">The sequence shown here is derived from an EMBL/GenBank/DDBJ whole genome shotgun (WGS) entry which is preliminary data.</text>
</comment>